<feature type="signal peptide" evidence="1">
    <location>
        <begin position="1"/>
        <end position="23"/>
    </location>
</feature>
<keyword evidence="1" id="KW-0732">Signal</keyword>
<sequence length="207" mass="23096">MPAKRVLATAILLAALATTTSSAETRSEETFETMQAKLGSLFAAKDCDGAWRLVWKNRGNDKIQPYMLLSSSAVAGEHPWQPAGDLEDSEIAFKYAVLAYRHGQILSVNALQKLENQYEQDSLFLPLAVVEAWIQHLISNKESRYYAPSFETCRNTPPGLEQGVDNFDVCFGRLLDKVDTSDINETTMSPPDTHIQCSEKKLLDGFY</sequence>
<dbReference type="Proteomes" id="UP000558284">
    <property type="component" value="Unassembled WGS sequence"/>
</dbReference>
<evidence type="ECO:0000313" key="3">
    <source>
        <dbReference type="Proteomes" id="UP000558284"/>
    </source>
</evidence>
<comment type="caution">
    <text evidence="2">The sequence shown here is derived from an EMBL/GenBank/DDBJ whole genome shotgun (WGS) entry which is preliminary data.</text>
</comment>
<evidence type="ECO:0000256" key="1">
    <source>
        <dbReference type="SAM" id="SignalP"/>
    </source>
</evidence>
<gene>
    <name evidence="2" type="ORF">H0241_23330</name>
</gene>
<proteinExistence type="predicted"/>
<accession>A0A838BAQ2</accession>
<reference evidence="2 3" key="1">
    <citation type="submission" date="2020-07" db="EMBL/GenBank/DDBJ databases">
        <title>Definition of the novel symbiovar canariense within Mesorhizobium novociceri, a new species of genus Mesorhizobium nodulating Cicer canariense in the Caldera de Taburiente National Park (La Palma, Canary Islands).</title>
        <authorList>
            <person name="Leon-Barrios M."/>
            <person name="Perez-Yepez J."/>
            <person name="Flores-Felix J.D."/>
            <person name="Ramirez-Baena M.H."/>
            <person name="Pulido-Suarez L."/>
            <person name="Igual J.M."/>
            <person name="Velazquez E."/>
            <person name="Peix A."/>
        </authorList>
    </citation>
    <scope>NUCLEOTIDE SEQUENCE [LARGE SCALE GENOMIC DNA]</scope>
    <source>
        <strain evidence="2 3">CCANP35</strain>
    </source>
</reference>
<evidence type="ECO:0008006" key="4">
    <source>
        <dbReference type="Google" id="ProtNLM"/>
    </source>
</evidence>
<feature type="chain" id="PRO_5032409571" description="Sel1 repeat family protein" evidence="1">
    <location>
        <begin position="24"/>
        <end position="207"/>
    </location>
</feature>
<evidence type="ECO:0000313" key="2">
    <source>
        <dbReference type="EMBL" id="MBA1143157.1"/>
    </source>
</evidence>
<keyword evidence="3" id="KW-1185">Reference proteome</keyword>
<organism evidence="2 3">
    <name type="scientific">Mesorhizobium neociceri</name>
    <dbReference type="NCBI Taxonomy" id="1307853"/>
    <lineage>
        <taxon>Bacteria</taxon>
        <taxon>Pseudomonadati</taxon>
        <taxon>Pseudomonadota</taxon>
        <taxon>Alphaproteobacteria</taxon>
        <taxon>Hyphomicrobiales</taxon>
        <taxon>Phyllobacteriaceae</taxon>
        <taxon>Mesorhizobium</taxon>
    </lineage>
</organism>
<name>A0A838BAQ2_9HYPH</name>
<dbReference type="EMBL" id="JACDTY010000013">
    <property type="protein sequence ID" value="MBA1143157.1"/>
    <property type="molecule type" value="Genomic_DNA"/>
</dbReference>
<dbReference type="RefSeq" id="WP_181060192.1">
    <property type="nucleotide sequence ID" value="NZ_JACDTY010000013.1"/>
</dbReference>
<dbReference type="AlphaFoldDB" id="A0A838BAQ2"/>
<protein>
    <recommendedName>
        <fullName evidence="4">Sel1 repeat family protein</fullName>
    </recommendedName>
</protein>